<keyword evidence="3" id="KW-1185">Reference proteome</keyword>
<sequence>MAVTWSSPVRFVECDQQGVVFNAHYLVWADEASTLWWASTGLPWDELTTDPVVKASSLEWSSSARWGDTVTVDAVAERLGRTSVTVRFTVRVGERVCCVVRNTYVGTSGGVSTPWPDDVRERLEAALSAG</sequence>
<dbReference type="OrthoDB" id="9799036at2"/>
<dbReference type="CDD" id="cd00586">
    <property type="entry name" value="4HBT"/>
    <property type="match status" value="1"/>
</dbReference>
<dbReference type="GO" id="GO:0016787">
    <property type="term" value="F:hydrolase activity"/>
    <property type="evidence" value="ECO:0007669"/>
    <property type="project" value="UniProtKB-KW"/>
</dbReference>
<dbReference type="SUPFAM" id="SSF54637">
    <property type="entry name" value="Thioesterase/thiol ester dehydrase-isomerase"/>
    <property type="match status" value="1"/>
</dbReference>
<dbReference type="AlphaFoldDB" id="A0A317QFX0"/>
<evidence type="ECO:0000313" key="2">
    <source>
        <dbReference type="EMBL" id="PWW21654.1"/>
    </source>
</evidence>
<gene>
    <name evidence="2" type="ORF">JD79_00789</name>
</gene>
<protein>
    <submittedName>
        <fullName evidence="2">Acyl-CoA thioester hydrolase</fullName>
    </submittedName>
</protein>
<dbReference type="Gene3D" id="3.10.129.10">
    <property type="entry name" value="Hotdog Thioesterase"/>
    <property type="match status" value="1"/>
</dbReference>
<comment type="caution">
    <text evidence="2">The sequence shown here is derived from an EMBL/GenBank/DDBJ whole genome shotgun (WGS) entry which is preliminary data.</text>
</comment>
<organism evidence="2 3">
    <name type="scientific">Geodermatophilus normandii</name>
    <dbReference type="NCBI Taxonomy" id="1137989"/>
    <lineage>
        <taxon>Bacteria</taxon>
        <taxon>Bacillati</taxon>
        <taxon>Actinomycetota</taxon>
        <taxon>Actinomycetes</taxon>
        <taxon>Geodermatophilales</taxon>
        <taxon>Geodermatophilaceae</taxon>
        <taxon>Geodermatophilus</taxon>
    </lineage>
</organism>
<feature type="domain" description="Thioesterase" evidence="1">
    <location>
        <begin position="17"/>
        <end position="97"/>
    </location>
</feature>
<reference evidence="3" key="1">
    <citation type="submission" date="2018-05" db="EMBL/GenBank/DDBJ databases">
        <authorList>
            <person name="Klenk H.-P."/>
            <person name="Huntemann M."/>
            <person name="Clum A."/>
            <person name="Pillay M."/>
            <person name="Palaniappan K."/>
            <person name="Varghese N."/>
            <person name="Mikhailova N."/>
            <person name="Stamatis D."/>
            <person name="Reddy T."/>
            <person name="Daum C."/>
            <person name="Shapiro N."/>
            <person name="Ivanova N."/>
            <person name="Kyrpides N."/>
            <person name="Woyke T."/>
        </authorList>
    </citation>
    <scope>NUCLEOTIDE SEQUENCE [LARGE SCALE GENOMIC DNA]</scope>
    <source>
        <strain evidence="3">DSM 45417</strain>
    </source>
</reference>
<evidence type="ECO:0000259" key="1">
    <source>
        <dbReference type="Pfam" id="PF03061"/>
    </source>
</evidence>
<dbReference type="InterPro" id="IPR029069">
    <property type="entry name" value="HotDog_dom_sf"/>
</dbReference>
<dbReference type="RefSeq" id="WP_110004467.1">
    <property type="nucleotide sequence ID" value="NZ_QGTX01000001.1"/>
</dbReference>
<keyword evidence="2" id="KW-0378">Hydrolase</keyword>
<name>A0A317QFX0_9ACTN</name>
<dbReference type="Pfam" id="PF03061">
    <property type="entry name" value="4HBT"/>
    <property type="match status" value="1"/>
</dbReference>
<dbReference type="Proteomes" id="UP000246661">
    <property type="component" value="Unassembled WGS sequence"/>
</dbReference>
<accession>A0A317QFX0</accession>
<dbReference type="InterPro" id="IPR006683">
    <property type="entry name" value="Thioestr_dom"/>
</dbReference>
<proteinExistence type="predicted"/>
<dbReference type="EMBL" id="QGTX01000001">
    <property type="protein sequence ID" value="PWW21654.1"/>
    <property type="molecule type" value="Genomic_DNA"/>
</dbReference>
<evidence type="ECO:0000313" key="3">
    <source>
        <dbReference type="Proteomes" id="UP000246661"/>
    </source>
</evidence>